<protein>
    <submittedName>
        <fullName evidence="1">Uncharacterized protein</fullName>
    </submittedName>
</protein>
<dbReference type="EMBL" id="CAVMJV010000106">
    <property type="protein sequence ID" value="CAK5099492.1"/>
    <property type="molecule type" value="Genomic_DNA"/>
</dbReference>
<evidence type="ECO:0000313" key="1">
    <source>
        <dbReference type="EMBL" id="CAK5099492.1"/>
    </source>
</evidence>
<sequence>MDFRGLSKRIWRVLGRSLQKFQKDLKGFGFPAIPNCFPFVLSAFPNCFPFDMPTQYKMFPLLPQFRWGVRGFLCFCFPKFQIVSLLILPLVKNPELFPL</sequence>
<dbReference type="Proteomes" id="UP001497535">
    <property type="component" value="Unassembled WGS sequence"/>
</dbReference>
<name>A0ACB1AR61_MELEN</name>
<comment type="caution">
    <text evidence="1">The sequence shown here is derived from an EMBL/GenBank/DDBJ whole genome shotgun (WGS) entry which is preliminary data.</text>
</comment>
<keyword evidence="2" id="KW-1185">Reference proteome</keyword>
<accession>A0ACB1AR61</accession>
<organism evidence="1 2">
    <name type="scientific">Meloidogyne enterolobii</name>
    <name type="common">Root-knot nematode worm</name>
    <name type="synonym">Meloidogyne mayaguensis</name>
    <dbReference type="NCBI Taxonomy" id="390850"/>
    <lineage>
        <taxon>Eukaryota</taxon>
        <taxon>Metazoa</taxon>
        <taxon>Ecdysozoa</taxon>
        <taxon>Nematoda</taxon>
        <taxon>Chromadorea</taxon>
        <taxon>Rhabditida</taxon>
        <taxon>Tylenchina</taxon>
        <taxon>Tylenchomorpha</taxon>
        <taxon>Tylenchoidea</taxon>
        <taxon>Meloidogynidae</taxon>
        <taxon>Meloidogyninae</taxon>
        <taxon>Meloidogyne</taxon>
    </lineage>
</organism>
<evidence type="ECO:0000313" key="2">
    <source>
        <dbReference type="Proteomes" id="UP001497535"/>
    </source>
</evidence>
<gene>
    <name evidence="1" type="ORF">MENTE1834_LOCUS41846</name>
</gene>
<proteinExistence type="predicted"/>
<reference evidence="1" key="1">
    <citation type="submission" date="2023-11" db="EMBL/GenBank/DDBJ databases">
        <authorList>
            <person name="Poullet M."/>
        </authorList>
    </citation>
    <scope>NUCLEOTIDE SEQUENCE</scope>
    <source>
        <strain evidence="1">E1834</strain>
    </source>
</reference>